<feature type="region of interest" description="Disordered" evidence="1">
    <location>
        <begin position="170"/>
        <end position="194"/>
    </location>
</feature>
<organism evidence="2 3">
    <name type="scientific">Roridomyces roridus</name>
    <dbReference type="NCBI Taxonomy" id="1738132"/>
    <lineage>
        <taxon>Eukaryota</taxon>
        <taxon>Fungi</taxon>
        <taxon>Dikarya</taxon>
        <taxon>Basidiomycota</taxon>
        <taxon>Agaricomycotina</taxon>
        <taxon>Agaricomycetes</taxon>
        <taxon>Agaricomycetidae</taxon>
        <taxon>Agaricales</taxon>
        <taxon>Marasmiineae</taxon>
        <taxon>Mycenaceae</taxon>
        <taxon>Roridomyces</taxon>
    </lineage>
</organism>
<proteinExistence type="predicted"/>
<dbReference type="EMBL" id="JARKIF010000022">
    <property type="protein sequence ID" value="KAJ7616437.1"/>
    <property type="molecule type" value="Genomic_DNA"/>
</dbReference>
<accession>A0AAD7FFY3</accession>
<name>A0AAD7FFY3_9AGAR</name>
<keyword evidence="3" id="KW-1185">Reference proteome</keyword>
<comment type="caution">
    <text evidence="2">The sequence shown here is derived from an EMBL/GenBank/DDBJ whole genome shotgun (WGS) entry which is preliminary data.</text>
</comment>
<evidence type="ECO:0000256" key="1">
    <source>
        <dbReference type="SAM" id="MobiDB-lite"/>
    </source>
</evidence>
<protein>
    <submittedName>
        <fullName evidence="2">Uncharacterized protein</fullName>
    </submittedName>
</protein>
<sequence length="244" mass="27287">MYWCSFRQTGDCPSETLVTSLVWRTRGMKRTVGDKSTPSCRPLKSHSRITMYWCSFRQAGDCPSETLVTSLVWRTRGMKRTVGDKSTPSCRPLKSHSRITMYWCSFRQAGDCPSETLVTSLVWRTRGMNRTVGDKSTPSCRPPKSHTRSSYLVASRHICTMSRIGPRIQPQLTNAGHRSSSAIDDSAPHNQVPTGGVSRLAARHGYPALNLRGCLNGDGDPGDSEFSLEYWCITTVPMVIRHEI</sequence>
<feature type="compositionally biased region" description="Polar residues" evidence="1">
    <location>
        <begin position="170"/>
        <end position="193"/>
    </location>
</feature>
<reference evidence="2" key="1">
    <citation type="submission" date="2023-03" db="EMBL/GenBank/DDBJ databases">
        <title>Massive genome expansion in bonnet fungi (Mycena s.s.) driven by repeated elements and novel gene families across ecological guilds.</title>
        <authorList>
            <consortium name="Lawrence Berkeley National Laboratory"/>
            <person name="Harder C.B."/>
            <person name="Miyauchi S."/>
            <person name="Viragh M."/>
            <person name="Kuo A."/>
            <person name="Thoen E."/>
            <person name="Andreopoulos B."/>
            <person name="Lu D."/>
            <person name="Skrede I."/>
            <person name="Drula E."/>
            <person name="Henrissat B."/>
            <person name="Morin E."/>
            <person name="Kohler A."/>
            <person name="Barry K."/>
            <person name="LaButti K."/>
            <person name="Morin E."/>
            <person name="Salamov A."/>
            <person name="Lipzen A."/>
            <person name="Mereny Z."/>
            <person name="Hegedus B."/>
            <person name="Baldrian P."/>
            <person name="Stursova M."/>
            <person name="Weitz H."/>
            <person name="Taylor A."/>
            <person name="Grigoriev I.V."/>
            <person name="Nagy L.G."/>
            <person name="Martin F."/>
            <person name="Kauserud H."/>
        </authorList>
    </citation>
    <scope>NUCLEOTIDE SEQUENCE</scope>
    <source>
        <strain evidence="2">9284</strain>
    </source>
</reference>
<dbReference type="Proteomes" id="UP001221142">
    <property type="component" value="Unassembled WGS sequence"/>
</dbReference>
<evidence type="ECO:0000313" key="3">
    <source>
        <dbReference type="Proteomes" id="UP001221142"/>
    </source>
</evidence>
<gene>
    <name evidence="2" type="ORF">FB45DRAFT_872899</name>
</gene>
<evidence type="ECO:0000313" key="2">
    <source>
        <dbReference type="EMBL" id="KAJ7616437.1"/>
    </source>
</evidence>
<dbReference type="AlphaFoldDB" id="A0AAD7FFY3"/>